<evidence type="ECO:0000259" key="2">
    <source>
        <dbReference type="Pfam" id="PF00425"/>
    </source>
</evidence>
<proteinExistence type="predicted"/>
<dbReference type="GO" id="GO:0008153">
    <property type="term" value="P:4-aminobenzoate biosynthetic process"/>
    <property type="evidence" value="ECO:0007669"/>
    <property type="project" value="TreeGrafter"/>
</dbReference>
<dbReference type="OrthoDB" id="9803598at2"/>
<dbReference type="InterPro" id="IPR005801">
    <property type="entry name" value="ADC_synthase"/>
</dbReference>
<evidence type="ECO:0000256" key="1">
    <source>
        <dbReference type="SAM" id="MobiDB-lite"/>
    </source>
</evidence>
<dbReference type="GO" id="GO:0046820">
    <property type="term" value="F:4-amino-4-deoxychorismate synthase activity"/>
    <property type="evidence" value="ECO:0007669"/>
    <property type="project" value="TreeGrafter"/>
</dbReference>
<dbReference type="InterPro" id="IPR015890">
    <property type="entry name" value="Chorismate_C"/>
</dbReference>
<dbReference type="Pfam" id="PF00425">
    <property type="entry name" value="Chorismate_bind"/>
    <property type="match status" value="1"/>
</dbReference>
<evidence type="ECO:0000313" key="4">
    <source>
        <dbReference type="Proteomes" id="UP000220828"/>
    </source>
</evidence>
<feature type="compositionally biased region" description="Basic and acidic residues" evidence="1">
    <location>
        <begin position="273"/>
        <end position="284"/>
    </location>
</feature>
<dbReference type="Proteomes" id="UP000220828">
    <property type="component" value="Unassembled WGS sequence"/>
</dbReference>
<dbReference type="PRINTS" id="PR00095">
    <property type="entry name" value="ANTSNTHASEI"/>
</dbReference>
<organism evidence="3 4">
    <name type="scientific">Flavobacterium branchiophilum</name>
    <dbReference type="NCBI Taxonomy" id="55197"/>
    <lineage>
        <taxon>Bacteria</taxon>
        <taxon>Pseudomonadati</taxon>
        <taxon>Bacteroidota</taxon>
        <taxon>Flavobacteriia</taxon>
        <taxon>Flavobacteriales</taxon>
        <taxon>Flavobacteriaceae</taxon>
        <taxon>Flavobacterium</taxon>
    </lineage>
</organism>
<dbReference type="Gene3D" id="3.60.120.10">
    <property type="entry name" value="Anthranilate synthase"/>
    <property type="match status" value="1"/>
</dbReference>
<dbReference type="EMBL" id="PCMW01000157">
    <property type="protein sequence ID" value="PDS21708.1"/>
    <property type="molecule type" value="Genomic_DNA"/>
</dbReference>
<dbReference type="PANTHER" id="PTHR11236:SF18">
    <property type="entry name" value="AMINODEOXYCHORISMATE SYNTHASE"/>
    <property type="match status" value="1"/>
</dbReference>
<dbReference type="GO" id="GO:0005737">
    <property type="term" value="C:cytoplasm"/>
    <property type="evidence" value="ECO:0007669"/>
    <property type="project" value="TreeGrafter"/>
</dbReference>
<dbReference type="SUPFAM" id="SSF56322">
    <property type="entry name" value="ADC synthase"/>
    <property type="match status" value="1"/>
</dbReference>
<sequence>MNAIPKKLKSLRTIIFKELTDPESFKIQLLHWTQPYREILFLDSNVQFNNRNQYSKFDYLAACEAFTSIKTDFYNAFDDLQQYQSNIKDWIFGYISYDLKNDVEVLFSKNADHIYFDDLFFFQPKKIFIVKGNSLEMQYLKFCEDEMESDFNEIIASKPSMHISKDTIKVQQRLDPILYEEIIQKILKEIQKGNIYEANFCMEFYANQKINPLEKYINLDKISKAPFAAYFKNHQKFIMCASPERYLQKTGQTVISQPIKGTSKRFANEQDDEQSKHNLESNQKERSENIMIVDLVRNDLSKIATKGSVHVEEFCKIHTFKQVHQMISTIKSCAKTDYTSVEVIKNTFPMGSMTGAPKIASMHIIEALEVTKRGVYSGCMGYFTPSGDFDFNVIIRSILYNADNQYISFHVGSAITANAIPKHEYEECLLKAKALLEVLE</sequence>
<name>A0A2H3K8A5_9FLAO</name>
<protein>
    <submittedName>
        <fullName evidence="3">Aminodeoxychorismate synthase component I</fullName>
    </submittedName>
</protein>
<accession>A0A2H3K8A5</accession>
<dbReference type="AlphaFoldDB" id="A0A2H3K8A5"/>
<dbReference type="PANTHER" id="PTHR11236">
    <property type="entry name" value="AMINOBENZOATE/ANTHRANILATE SYNTHASE"/>
    <property type="match status" value="1"/>
</dbReference>
<feature type="region of interest" description="Disordered" evidence="1">
    <location>
        <begin position="258"/>
        <end position="284"/>
    </location>
</feature>
<comment type="caution">
    <text evidence="3">The sequence shown here is derived from an EMBL/GenBank/DDBJ whole genome shotgun (WGS) entry which is preliminary data.</text>
</comment>
<gene>
    <name evidence="3" type="ORF">B0A77_15270</name>
</gene>
<evidence type="ECO:0000313" key="3">
    <source>
        <dbReference type="EMBL" id="PDS21708.1"/>
    </source>
</evidence>
<feature type="domain" description="Chorismate-utilising enzyme C-terminal" evidence="2">
    <location>
        <begin position="179"/>
        <end position="431"/>
    </location>
</feature>
<reference evidence="3 4" key="1">
    <citation type="submission" date="2017-09" db="EMBL/GenBank/DDBJ databases">
        <title>Whole genomes of Flavobacteriaceae.</title>
        <authorList>
            <person name="Stine C."/>
            <person name="Li C."/>
            <person name="Tadesse D."/>
        </authorList>
    </citation>
    <scope>NUCLEOTIDE SEQUENCE [LARGE SCALE GENOMIC DNA]</scope>
    <source>
        <strain evidence="3 4">ATCC 35036</strain>
    </source>
</reference>
<dbReference type="InterPro" id="IPR019999">
    <property type="entry name" value="Anth_synth_I-like"/>
</dbReference>
<dbReference type="GO" id="GO:0000162">
    <property type="term" value="P:L-tryptophan biosynthetic process"/>
    <property type="evidence" value="ECO:0007669"/>
    <property type="project" value="TreeGrafter"/>
</dbReference>